<dbReference type="Pfam" id="PF11583">
    <property type="entry name" value="AurF"/>
    <property type="match status" value="1"/>
</dbReference>
<dbReference type="RefSeq" id="WP_184573106.1">
    <property type="nucleotide sequence ID" value="NZ_JACHJL010000008.1"/>
</dbReference>
<sequence length="334" mass="37482">MDERFISNAEEDALGSELFGAVDNPVIQRLAVNWGRRATVKRGDPELLDMFDPALPDYPEGIVPFADHPTYQGLAPEQRAAILTWAMLALNRNTTYSETHVVNPAFDLILRGEFPGLWGEALEVALLQAVVDERYHILMHRMSSDVMRAKRGAHLLERELPLPYVSTRHGELVAQAPERWQRSLLTLAFSTTTELCIGAYLELLAKAADVQPMNVTIARLHRHDEVCHGSISGELLKTLYPQLNTEQQRFLVESLCVALTAYSANDYRAWEAIMRLVGVPGGTQMLRDCQSAGRTVLLRDYSGLHRVLSELDVLDAIDFDWSSVKVSDELPYVL</sequence>
<organism evidence="1 2">
    <name type="scientific">Streptomyces zagrosensis</name>
    <dbReference type="NCBI Taxonomy" id="1042984"/>
    <lineage>
        <taxon>Bacteria</taxon>
        <taxon>Bacillati</taxon>
        <taxon>Actinomycetota</taxon>
        <taxon>Actinomycetes</taxon>
        <taxon>Kitasatosporales</taxon>
        <taxon>Streptomycetaceae</taxon>
        <taxon>Streptomyces</taxon>
    </lineage>
</organism>
<dbReference type="InterPro" id="IPR012348">
    <property type="entry name" value="RNR-like"/>
</dbReference>
<dbReference type="Proteomes" id="UP000588098">
    <property type="component" value="Unassembled WGS sequence"/>
</dbReference>
<dbReference type="AlphaFoldDB" id="A0A7W9QAR1"/>
<dbReference type="InterPro" id="IPR025859">
    <property type="entry name" value="AurF/CmlI"/>
</dbReference>
<evidence type="ECO:0000313" key="1">
    <source>
        <dbReference type="EMBL" id="MBB5936534.1"/>
    </source>
</evidence>
<keyword evidence="2" id="KW-1185">Reference proteome</keyword>
<name>A0A7W9QAR1_9ACTN</name>
<proteinExistence type="predicted"/>
<accession>A0A7W9QAR1</accession>
<dbReference type="Gene3D" id="1.10.620.20">
    <property type="entry name" value="Ribonucleotide Reductase, subunit A"/>
    <property type="match status" value="1"/>
</dbReference>
<evidence type="ECO:0000313" key="2">
    <source>
        <dbReference type="Proteomes" id="UP000588098"/>
    </source>
</evidence>
<comment type="caution">
    <text evidence="1">The sequence shown here is derived from an EMBL/GenBank/DDBJ whole genome shotgun (WGS) entry which is preliminary data.</text>
</comment>
<gene>
    <name evidence="1" type="ORF">FHS42_003609</name>
</gene>
<protein>
    <recommendedName>
        <fullName evidence="3">N-oxidase</fullName>
    </recommendedName>
</protein>
<reference evidence="1 2" key="1">
    <citation type="submission" date="2020-08" db="EMBL/GenBank/DDBJ databases">
        <title>Genomic Encyclopedia of Type Strains, Phase III (KMG-III): the genomes of soil and plant-associated and newly described type strains.</title>
        <authorList>
            <person name="Whitman W."/>
        </authorList>
    </citation>
    <scope>NUCLEOTIDE SEQUENCE [LARGE SCALE GENOMIC DNA]</scope>
    <source>
        <strain evidence="1 2">CECT 8305</strain>
    </source>
</reference>
<evidence type="ECO:0008006" key="3">
    <source>
        <dbReference type="Google" id="ProtNLM"/>
    </source>
</evidence>
<dbReference type="GO" id="GO:0016491">
    <property type="term" value="F:oxidoreductase activity"/>
    <property type="evidence" value="ECO:0007669"/>
    <property type="project" value="InterPro"/>
</dbReference>
<dbReference type="EMBL" id="JACHJL010000008">
    <property type="protein sequence ID" value="MBB5936534.1"/>
    <property type="molecule type" value="Genomic_DNA"/>
</dbReference>